<evidence type="ECO:0000313" key="5">
    <source>
        <dbReference type="Ensembl" id="ENSKMAP00000002270.1"/>
    </source>
</evidence>
<dbReference type="SUPFAM" id="SSF52540">
    <property type="entry name" value="P-loop containing nucleoside triphosphate hydrolases"/>
    <property type="match status" value="1"/>
</dbReference>
<dbReference type="GeneTree" id="ENSGT00390000015102"/>
<dbReference type="Proteomes" id="UP000264800">
    <property type="component" value="Unplaced"/>
</dbReference>
<organism evidence="5 6">
    <name type="scientific">Kryptolebias marmoratus</name>
    <name type="common">Mangrove killifish</name>
    <name type="synonym">Rivulus marmoratus</name>
    <dbReference type="NCBI Taxonomy" id="37003"/>
    <lineage>
        <taxon>Eukaryota</taxon>
        <taxon>Metazoa</taxon>
        <taxon>Chordata</taxon>
        <taxon>Craniata</taxon>
        <taxon>Vertebrata</taxon>
        <taxon>Euteleostomi</taxon>
        <taxon>Actinopterygii</taxon>
        <taxon>Neopterygii</taxon>
        <taxon>Teleostei</taxon>
        <taxon>Neoteleostei</taxon>
        <taxon>Acanthomorphata</taxon>
        <taxon>Ovalentaria</taxon>
        <taxon>Atherinomorphae</taxon>
        <taxon>Cyprinodontiformes</taxon>
        <taxon>Rivulidae</taxon>
        <taxon>Kryptolebias</taxon>
    </lineage>
</organism>
<dbReference type="Ensembl" id="ENSKMAT00000002320.1">
    <property type="protein sequence ID" value="ENSKMAP00000002270.1"/>
    <property type="gene ID" value="ENSKMAG00000001730.1"/>
</dbReference>
<dbReference type="Pfam" id="PF05186">
    <property type="entry name" value="Dpy-30"/>
    <property type="match status" value="1"/>
</dbReference>
<dbReference type="InterPro" id="IPR000850">
    <property type="entry name" value="Adenylat/UMP-CMP_kin"/>
</dbReference>
<dbReference type="Gene3D" id="3.40.50.720">
    <property type="entry name" value="NAD(P)-binding Rossmann-like Domain"/>
    <property type="match status" value="1"/>
</dbReference>
<protein>
    <submittedName>
        <fullName evidence="5">Adenylate kinase 7b</fullName>
    </submittedName>
</protein>
<reference evidence="5" key="2">
    <citation type="submission" date="2025-09" db="UniProtKB">
        <authorList>
            <consortium name="Ensembl"/>
        </authorList>
    </citation>
    <scope>IDENTIFICATION</scope>
</reference>
<keyword evidence="6" id="KW-1185">Reference proteome</keyword>
<dbReference type="SUPFAM" id="SSF51735">
    <property type="entry name" value="NAD(P)-binding Rossmann-fold domains"/>
    <property type="match status" value="1"/>
</dbReference>
<reference evidence="5" key="1">
    <citation type="submission" date="2025-08" db="UniProtKB">
        <authorList>
            <consortium name="Ensembl"/>
        </authorList>
    </citation>
    <scope>IDENTIFICATION</scope>
</reference>
<proteinExistence type="predicted"/>
<dbReference type="InterPro" id="IPR007858">
    <property type="entry name" value="Dpy-30_motif"/>
</dbReference>
<name>A0A3Q2ZHQ4_KRYMA</name>
<dbReference type="Gene3D" id="3.40.50.300">
    <property type="entry name" value="P-loop containing nucleotide triphosphate hydrolases"/>
    <property type="match status" value="1"/>
</dbReference>
<evidence type="ECO:0000256" key="3">
    <source>
        <dbReference type="ARBA" id="ARBA00022777"/>
    </source>
</evidence>
<evidence type="ECO:0000313" key="6">
    <source>
        <dbReference type="Proteomes" id="UP000264800"/>
    </source>
</evidence>
<dbReference type="STRING" id="37003.ENSKMAP00000002270"/>
<evidence type="ECO:0000256" key="1">
    <source>
        <dbReference type="ARBA" id="ARBA00022679"/>
    </source>
</evidence>
<dbReference type="AlphaFoldDB" id="A0A3Q2ZHQ4"/>
<feature type="compositionally biased region" description="Basic and acidic residues" evidence="4">
    <location>
        <begin position="445"/>
        <end position="465"/>
    </location>
</feature>
<accession>A0A3Q2ZHQ4</accession>
<dbReference type="OMA" id="HAYVITP"/>
<dbReference type="PANTHER" id="PTHR23359">
    <property type="entry name" value="NUCLEOTIDE KINASE"/>
    <property type="match status" value="1"/>
</dbReference>
<dbReference type="CDD" id="cd22967">
    <property type="entry name" value="DD_AK7"/>
    <property type="match status" value="1"/>
</dbReference>
<dbReference type="GO" id="GO:0019205">
    <property type="term" value="F:nucleobase-containing compound kinase activity"/>
    <property type="evidence" value="ECO:0007669"/>
    <property type="project" value="InterPro"/>
</dbReference>
<dbReference type="CDD" id="cd01428">
    <property type="entry name" value="ADK"/>
    <property type="match status" value="1"/>
</dbReference>
<feature type="region of interest" description="Disordered" evidence="4">
    <location>
        <begin position="427"/>
        <end position="478"/>
    </location>
</feature>
<dbReference type="InterPro" id="IPR047499">
    <property type="entry name" value="DD_AK7"/>
</dbReference>
<dbReference type="GO" id="GO:0005524">
    <property type="term" value="F:ATP binding"/>
    <property type="evidence" value="ECO:0007669"/>
    <property type="project" value="InterPro"/>
</dbReference>
<keyword evidence="3" id="KW-0418">Kinase</keyword>
<dbReference type="Gene3D" id="1.20.890.10">
    <property type="entry name" value="cAMP-dependent protein kinase regulatory subunit, dimerization-anchoring domain"/>
    <property type="match status" value="1"/>
</dbReference>
<dbReference type="Pfam" id="PF13207">
    <property type="entry name" value="AAA_17"/>
    <property type="match status" value="1"/>
</dbReference>
<dbReference type="InterPro" id="IPR027417">
    <property type="entry name" value="P-loop_NTPase"/>
</dbReference>
<evidence type="ECO:0000256" key="4">
    <source>
        <dbReference type="SAM" id="MobiDB-lite"/>
    </source>
</evidence>
<sequence length="549" mass="63553">MECHVVIYNISQDAEQVEEATWAVTALHNQIESFSGPKLFILVSTVMTWASSKPLDPNDPELPFTDEIFWSRRAHPSFQQHIDLEKRVVKIGKSNRALLSTYVVASGLQYGMGEHIFHHFFKKSWLGQDRRISVFGDGQNIVPTIHICDLARVLWNVIEHQPQPYYLLAVDSSNNRMEEIVKAIASALGPAKIQKRPFEEIYLIKDMSAMEIDFLQVNLRMEAVHIKKLFSISWLSEFGLVDNVELVVEEYRQNRGLLPLRLCVLGPPAVGKSTVSRRICERYKLHHIRLKDAVSEAVAQLVKEQLKVLKDKLMSNPCRNQGFVLDDFPSTYEEAKELFSGETVALLPAFVLCLDASDSFLRERVISLPERLVQELDYEPEHFLRRLAAYRESSAEEESVLNYFVELDIPPLHLSNQRLNHAAKIFDTVGPPRTYGPDSQEVEEEERRKAEEELRREAEQRAKEEQTEEEEARSRATRWKDWTQSLEAERQQEEQQLEEQTVLMRGYLMEHVMPTLTRGLLECCRTQPPNPVEFLAEFLFKNNPFDYPK</sequence>
<evidence type="ECO:0000256" key="2">
    <source>
        <dbReference type="ARBA" id="ARBA00022741"/>
    </source>
</evidence>
<dbReference type="InterPro" id="IPR036291">
    <property type="entry name" value="NAD(P)-bd_dom_sf"/>
</dbReference>
<dbReference type="GO" id="GO:0006139">
    <property type="term" value="P:nucleobase-containing compound metabolic process"/>
    <property type="evidence" value="ECO:0007669"/>
    <property type="project" value="InterPro"/>
</dbReference>
<keyword evidence="1" id="KW-0808">Transferase</keyword>
<keyword evidence="2" id="KW-0547">Nucleotide-binding</keyword>